<dbReference type="PANTHER" id="PTHR13234:SF8">
    <property type="entry name" value="GAMMA-INTERFERON-INDUCIBLE LYSOSOMAL THIOL REDUCTASE"/>
    <property type="match status" value="1"/>
</dbReference>
<dbReference type="InterPro" id="IPR004911">
    <property type="entry name" value="Interferon-induced_GILT"/>
</dbReference>
<reference evidence="6" key="1">
    <citation type="submission" date="2015-09" db="EMBL/GenBank/DDBJ databases">
        <title>Molecular characterization of Rhynchophorus ferrugineus (Olivier) (Coleoptera: Curculionidae) transcriptome.</title>
        <authorList>
            <person name="Hussain A."/>
            <person name="Rizwan-ul-Haq M."/>
            <person name="Al-Ayedh H."/>
            <person name="Al-Jabr A.M."/>
        </authorList>
    </citation>
    <scope>NUCLEOTIDE SEQUENCE</scope>
    <source>
        <strain evidence="6">RPWSSHCyp47</strain>
    </source>
</reference>
<keyword evidence="5" id="KW-0325">Glycoprotein</keyword>
<feature type="non-terminal residue" evidence="6">
    <location>
        <position position="1"/>
    </location>
</feature>
<proteinExistence type="evidence at transcript level"/>
<accession>A0A140DKW5</accession>
<dbReference type="SUPFAM" id="SSF52833">
    <property type="entry name" value="Thioredoxin-like"/>
    <property type="match status" value="1"/>
</dbReference>
<protein>
    <submittedName>
        <fullName evidence="6">Gamma interferon inducible lysosomal thiol reductase (GILT)</fullName>
    </submittedName>
</protein>
<evidence type="ECO:0000256" key="3">
    <source>
        <dbReference type="ARBA" id="ARBA00022525"/>
    </source>
</evidence>
<evidence type="ECO:0000256" key="4">
    <source>
        <dbReference type="ARBA" id="ARBA00022729"/>
    </source>
</evidence>
<dbReference type="Pfam" id="PF03227">
    <property type="entry name" value="GILT"/>
    <property type="match status" value="1"/>
</dbReference>
<comment type="similarity">
    <text evidence="2">Belongs to the GILT family.</text>
</comment>
<keyword evidence="3" id="KW-0964">Secreted</keyword>
<sequence length="215" mass="24248">ILIANFSDKTYIDMFKVALLLFAGIFVSDGLRADVVDLTYVYETRCPYCLEFLHEQFYDGYQQVGSYVNLTLLTFAKIDDDGDVYCQHGDNECFISRAQVCAFKNGISQNRQVEFLYCTETKAWDGLDITEDDVKVCLANVLTEVSWNDVQSCMISGEADELLKAIYVKAKSYGVSYVPSLIFFGRHDVDLEDSARDNFVATICGLLSNQPEVCN</sequence>
<organism evidence="6">
    <name type="scientific">Rhynchophorus ferrugineus</name>
    <name type="common">Red palm weevil</name>
    <name type="synonym">Curculio ferrugineus</name>
    <dbReference type="NCBI Taxonomy" id="354439"/>
    <lineage>
        <taxon>Eukaryota</taxon>
        <taxon>Metazoa</taxon>
        <taxon>Ecdysozoa</taxon>
        <taxon>Arthropoda</taxon>
        <taxon>Hexapoda</taxon>
        <taxon>Insecta</taxon>
        <taxon>Pterygota</taxon>
        <taxon>Neoptera</taxon>
        <taxon>Endopterygota</taxon>
        <taxon>Coleoptera</taxon>
        <taxon>Polyphaga</taxon>
        <taxon>Cucujiformia</taxon>
        <taxon>Curculionidae</taxon>
        <taxon>Dryophthorinae</taxon>
        <taxon>Rhynchophorus</taxon>
    </lineage>
</organism>
<dbReference type="PANTHER" id="PTHR13234">
    <property type="entry name" value="GAMMA-INTERFERON INDUCIBLE LYSOSOMAL THIOL REDUCTASE GILT"/>
    <property type="match status" value="1"/>
</dbReference>
<dbReference type="GO" id="GO:0016671">
    <property type="term" value="F:oxidoreductase activity, acting on a sulfur group of donors, disulfide as acceptor"/>
    <property type="evidence" value="ECO:0007669"/>
    <property type="project" value="InterPro"/>
</dbReference>
<keyword evidence="4" id="KW-0732">Signal</keyword>
<evidence type="ECO:0000256" key="1">
    <source>
        <dbReference type="ARBA" id="ARBA00004613"/>
    </source>
</evidence>
<dbReference type="InterPro" id="IPR036249">
    <property type="entry name" value="Thioredoxin-like_sf"/>
</dbReference>
<evidence type="ECO:0000313" key="6">
    <source>
        <dbReference type="EMBL" id="AMK48580.1"/>
    </source>
</evidence>
<dbReference type="AlphaFoldDB" id="A0A140DKW5"/>
<name>A0A140DKW5_RHYFE</name>
<evidence type="ECO:0000256" key="2">
    <source>
        <dbReference type="ARBA" id="ARBA00005679"/>
    </source>
</evidence>
<comment type="subcellular location">
    <subcellularLocation>
        <location evidence="1">Secreted</location>
    </subcellularLocation>
</comment>
<evidence type="ECO:0000256" key="5">
    <source>
        <dbReference type="ARBA" id="ARBA00023180"/>
    </source>
</evidence>
<dbReference type="GO" id="GO:0005576">
    <property type="term" value="C:extracellular region"/>
    <property type="evidence" value="ECO:0007669"/>
    <property type="project" value="UniProtKB-SubCell"/>
</dbReference>
<dbReference type="EMBL" id="KT748799">
    <property type="protein sequence ID" value="AMK48580.1"/>
    <property type="molecule type" value="mRNA"/>
</dbReference>
<dbReference type="Gene3D" id="3.40.30.10">
    <property type="entry name" value="Glutaredoxin"/>
    <property type="match status" value="1"/>
</dbReference>